<dbReference type="SUPFAM" id="SSF57701">
    <property type="entry name" value="Zn2/Cys6 DNA-binding domain"/>
    <property type="match status" value="1"/>
</dbReference>
<sequence>MAQETPQSIAKPKTRTNVRQSKFGCFTCRLRRVKCDEAKPICSRCRKSRRKCQGYPIGAPSNSQARRDVTVASFSLDELGRTISYSASLERNQDKSRWQALACTALAEGFVGMRTGPDVAFWTRLIPQLTHSMPCVKEAAAALGASYEHQMLRRRSSASKFSALKQITAAVKRLQDDVVLLPSGPVPVFVACVLLACAETLGHRNTDALLHLRGAFAAMSLGQVPAAKGLIPWNDETSYTFQKFDIQIASYSSGGTPPMWQSDNIEDLQDLKSRPVTIETAEKALIRYLHTCYRFTSQAAEYRYRVKATQRSCLMMEQDRHIANLTSWLSWYRRGCSSSNLESESDRLKGHVFQAQCLSALIWVSTILNPYETAYDQYAVQFQEIVEHVEQALAVNKGPSSLPIFITGIGMIQPLWLTAINYRHSKWRSKAISLLRRCGREGPWCNYVEAASTEAFVRAEEGAYLASVRRRSQTAEMPFEISPEDLSEKDRMSGCSLLEVLESGDGSKKAVVQLTKCRDMETLLANANPDDTSNWVIWYETCELVCD</sequence>
<keyword evidence="4" id="KW-0238">DNA-binding</keyword>
<dbReference type="HOGENOM" id="CLU_011409_10_0_1"/>
<evidence type="ECO:0000256" key="3">
    <source>
        <dbReference type="ARBA" id="ARBA00023015"/>
    </source>
</evidence>
<feature type="domain" description="Zn(2)-C6 fungal-type" evidence="7">
    <location>
        <begin position="24"/>
        <end position="52"/>
    </location>
</feature>
<evidence type="ECO:0000256" key="6">
    <source>
        <dbReference type="ARBA" id="ARBA00023242"/>
    </source>
</evidence>
<dbReference type="GO" id="GO:0008270">
    <property type="term" value="F:zinc ion binding"/>
    <property type="evidence" value="ECO:0007669"/>
    <property type="project" value="InterPro"/>
</dbReference>
<protein>
    <recommendedName>
        <fullName evidence="7">Zn(2)-C6 fungal-type domain-containing protein</fullName>
    </recommendedName>
</protein>
<dbReference type="PANTHER" id="PTHR36206">
    <property type="entry name" value="ASPERCRYPTIN BIOSYNTHESIS CLUSTER-SPECIFIC TRANSCRIPTION REGULATOR ATNN-RELATED"/>
    <property type="match status" value="1"/>
</dbReference>
<dbReference type="InterPro" id="IPR052360">
    <property type="entry name" value="Transcr_Regulatory_Proteins"/>
</dbReference>
<dbReference type="PANTHER" id="PTHR36206:SF13">
    <property type="entry name" value="TRANSCRIPTIONAL REGULATORY PROTEIN MOC3"/>
    <property type="match status" value="1"/>
</dbReference>
<proteinExistence type="predicted"/>
<dbReference type="Gene3D" id="4.10.240.10">
    <property type="entry name" value="Zn(2)-C6 fungal-type DNA-binding domain"/>
    <property type="match status" value="1"/>
</dbReference>
<keyword evidence="1" id="KW-0479">Metal-binding</keyword>
<dbReference type="PROSITE" id="PS50048">
    <property type="entry name" value="ZN2_CY6_FUNGAL_2"/>
    <property type="match status" value="1"/>
</dbReference>
<dbReference type="Pfam" id="PF00172">
    <property type="entry name" value="Zn_clus"/>
    <property type="match status" value="1"/>
</dbReference>
<dbReference type="Proteomes" id="UP000053599">
    <property type="component" value="Unassembled WGS sequence"/>
</dbReference>
<accession>A0A0D1YA32</accession>
<dbReference type="CDD" id="cd00067">
    <property type="entry name" value="GAL4"/>
    <property type="match status" value="1"/>
</dbReference>
<dbReference type="SMART" id="SM00066">
    <property type="entry name" value="GAL4"/>
    <property type="match status" value="1"/>
</dbReference>
<dbReference type="PROSITE" id="PS00463">
    <property type="entry name" value="ZN2_CY6_FUNGAL_1"/>
    <property type="match status" value="1"/>
</dbReference>
<evidence type="ECO:0000256" key="1">
    <source>
        <dbReference type="ARBA" id="ARBA00022723"/>
    </source>
</evidence>
<reference evidence="8 9" key="1">
    <citation type="submission" date="2015-01" db="EMBL/GenBank/DDBJ databases">
        <title>The Genome Sequence of Exophiala sideris CBS121828.</title>
        <authorList>
            <consortium name="The Broad Institute Genomics Platform"/>
            <person name="Cuomo C."/>
            <person name="de Hoog S."/>
            <person name="Gorbushina A."/>
            <person name="Stielow B."/>
            <person name="Teixiera M."/>
            <person name="Abouelleil A."/>
            <person name="Chapman S.B."/>
            <person name="Priest M."/>
            <person name="Young S.K."/>
            <person name="Wortman J."/>
            <person name="Nusbaum C."/>
            <person name="Birren B."/>
        </authorList>
    </citation>
    <scope>NUCLEOTIDE SEQUENCE [LARGE SCALE GENOMIC DNA]</scope>
    <source>
        <strain evidence="8 9">CBS 121828</strain>
    </source>
</reference>
<dbReference type="InterPro" id="IPR001138">
    <property type="entry name" value="Zn2Cys6_DnaBD"/>
</dbReference>
<dbReference type="AlphaFoldDB" id="A0A0D1YA32"/>
<evidence type="ECO:0000313" key="9">
    <source>
        <dbReference type="Proteomes" id="UP000053599"/>
    </source>
</evidence>
<dbReference type="EMBL" id="KN846954">
    <property type="protein sequence ID" value="KIV77669.1"/>
    <property type="molecule type" value="Genomic_DNA"/>
</dbReference>
<dbReference type="GO" id="GO:0000981">
    <property type="term" value="F:DNA-binding transcription factor activity, RNA polymerase II-specific"/>
    <property type="evidence" value="ECO:0007669"/>
    <property type="project" value="InterPro"/>
</dbReference>
<dbReference type="OrthoDB" id="3145928at2759"/>
<keyword evidence="3" id="KW-0805">Transcription regulation</keyword>
<name>A0A0D1YA32_9EURO</name>
<keyword evidence="6" id="KW-0539">Nucleus</keyword>
<dbReference type="InterPro" id="IPR036864">
    <property type="entry name" value="Zn2-C6_fun-type_DNA-bd_sf"/>
</dbReference>
<evidence type="ECO:0000259" key="7">
    <source>
        <dbReference type="PROSITE" id="PS50048"/>
    </source>
</evidence>
<organism evidence="8 9">
    <name type="scientific">Exophiala sideris</name>
    <dbReference type="NCBI Taxonomy" id="1016849"/>
    <lineage>
        <taxon>Eukaryota</taxon>
        <taxon>Fungi</taxon>
        <taxon>Dikarya</taxon>
        <taxon>Ascomycota</taxon>
        <taxon>Pezizomycotina</taxon>
        <taxon>Eurotiomycetes</taxon>
        <taxon>Chaetothyriomycetidae</taxon>
        <taxon>Chaetothyriales</taxon>
        <taxon>Herpotrichiellaceae</taxon>
        <taxon>Exophiala</taxon>
    </lineage>
</organism>
<dbReference type="STRING" id="1016849.A0A0D1YA32"/>
<keyword evidence="2" id="KW-0862">Zinc</keyword>
<evidence type="ECO:0000313" key="8">
    <source>
        <dbReference type="EMBL" id="KIV77669.1"/>
    </source>
</evidence>
<evidence type="ECO:0000256" key="2">
    <source>
        <dbReference type="ARBA" id="ARBA00022833"/>
    </source>
</evidence>
<keyword evidence="5" id="KW-0804">Transcription</keyword>
<gene>
    <name evidence="8" type="ORF">PV11_09453</name>
</gene>
<evidence type="ECO:0000256" key="5">
    <source>
        <dbReference type="ARBA" id="ARBA00023163"/>
    </source>
</evidence>
<evidence type="ECO:0000256" key="4">
    <source>
        <dbReference type="ARBA" id="ARBA00023125"/>
    </source>
</evidence>
<dbReference type="GO" id="GO:0003677">
    <property type="term" value="F:DNA binding"/>
    <property type="evidence" value="ECO:0007669"/>
    <property type="project" value="UniProtKB-KW"/>
</dbReference>